<dbReference type="PROSITE" id="PS50013">
    <property type="entry name" value="CHROMO_2"/>
    <property type="match status" value="1"/>
</dbReference>
<comment type="caution">
    <text evidence="3">The sequence shown here is derived from an EMBL/GenBank/DDBJ whole genome shotgun (WGS) entry which is preliminary data.</text>
</comment>
<dbReference type="SUPFAM" id="SSF54160">
    <property type="entry name" value="Chromo domain-like"/>
    <property type="match status" value="1"/>
</dbReference>
<dbReference type="InterPro" id="IPR023780">
    <property type="entry name" value="Chromo_domain"/>
</dbReference>
<dbReference type="EMBL" id="JARJCW010000011">
    <property type="protein sequence ID" value="KAJ7219388.1"/>
    <property type="molecule type" value="Genomic_DNA"/>
</dbReference>
<feature type="compositionally biased region" description="Basic and acidic residues" evidence="1">
    <location>
        <begin position="123"/>
        <end position="153"/>
    </location>
</feature>
<dbReference type="InterPro" id="IPR000953">
    <property type="entry name" value="Chromo/chromo_shadow_dom"/>
</dbReference>
<proteinExistence type="predicted"/>
<sequence>MSDEEYEVEDIIEARCVKRVKKVIMEYRVKWKGYGSDENTWEPVTSFNSSGEVLANFWARIELGGRDYKNLTQFRVGEKFTLVPQSQRTTKPDSAVLPSPSVGPSKSTRTSKRRRSYSPAYDLEEKPSKRTRGRAESARRPADEPQTPRERPPARSIRQTKKRTLSPHIVPTSEDDEDNDSDISVDPVRSQSIDQAPHIRQSLEEDDVRVQVRDDAPIQTGIEQPQESASPPKYLRSHRARAAQPLVKMADDPSPLNGAISVKTRLHTRIAMSDEAPSAGASNSPPRKSSRKPGPGRSSAGMLKKKPKNTSSLLTFEKGALKTVKGQFTIPLDERDDEMEPSTSNLPLSVADLPVPPTSDELLQLGGFDAKDAEALDDFEDDEVSAPAEPRNTDRNAIQQSLTLAKNKLFPPGTSMATSFSNTVTSVWRRATIFGPLGLGSDVAPQTSSESKLFLLKLDTTVNVPLNLLNASQSLDTLICENPSASPPGKFFAHSNALKLLDTVRTGGPAARAEISDSASEEQKIHFMRFRSRLDQGDLFTAMVGPVFIVFCSSETLLHRLNLPSALLSFPNSLFVTQLTIDNHTAYMEVADAADTSRW</sequence>
<evidence type="ECO:0000259" key="2">
    <source>
        <dbReference type="PROSITE" id="PS50013"/>
    </source>
</evidence>
<organism evidence="3 4">
    <name type="scientific">Mycena pura</name>
    <dbReference type="NCBI Taxonomy" id="153505"/>
    <lineage>
        <taxon>Eukaryota</taxon>
        <taxon>Fungi</taxon>
        <taxon>Dikarya</taxon>
        <taxon>Basidiomycota</taxon>
        <taxon>Agaricomycotina</taxon>
        <taxon>Agaricomycetes</taxon>
        <taxon>Agaricomycetidae</taxon>
        <taxon>Agaricales</taxon>
        <taxon>Marasmiineae</taxon>
        <taxon>Mycenaceae</taxon>
        <taxon>Mycena</taxon>
    </lineage>
</organism>
<evidence type="ECO:0000256" key="1">
    <source>
        <dbReference type="SAM" id="MobiDB-lite"/>
    </source>
</evidence>
<evidence type="ECO:0000313" key="4">
    <source>
        <dbReference type="Proteomes" id="UP001219525"/>
    </source>
</evidence>
<feature type="domain" description="Chromo" evidence="2">
    <location>
        <begin position="6"/>
        <end position="60"/>
    </location>
</feature>
<dbReference type="SMART" id="SM00298">
    <property type="entry name" value="CHROMO"/>
    <property type="match status" value="1"/>
</dbReference>
<gene>
    <name evidence="3" type="ORF">GGX14DRAFT_591918</name>
</gene>
<dbReference type="Pfam" id="PF00385">
    <property type="entry name" value="Chromo"/>
    <property type="match status" value="1"/>
</dbReference>
<accession>A0AAD6VWC2</accession>
<feature type="region of interest" description="Disordered" evidence="1">
    <location>
        <begin position="331"/>
        <end position="352"/>
    </location>
</feature>
<dbReference type="GO" id="GO:0006338">
    <property type="term" value="P:chromatin remodeling"/>
    <property type="evidence" value="ECO:0007669"/>
    <property type="project" value="UniProtKB-ARBA"/>
</dbReference>
<reference evidence="3" key="1">
    <citation type="submission" date="2023-03" db="EMBL/GenBank/DDBJ databases">
        <title>Massive genome expansion in bonnet fungi (Mycena s.s.) driven by repeated elements and novel gene families across ecological guilds.</title>
        <authorList>
            <consortium name="Lawrence Berkeley National Laboratory"/>
            <person name="Harder C.B."/>
            <person name="Miyauchi S."/>
            <person name="Viragh M."/>
            <person name="Kuo A."/>
            <person name="Thoen E."/>
            <person name="Andreopoulos B."/>
            <person name="Lu D."/>
            <person name="Skrede I."/>
            <person name="Drula E."/>
            <person name="Henrissat B."/>
            <person name="Morin E."/>
            <person name="Kohler A."/>
            <person name="Barry K."/>
            <person name="LaButti K."/>
            <person name="Morin E."/>
            <person name="Salamov A."/>
            <person name="Lipzen A."/>
            <person name="Mereny Z."/>
            <person name="Hegedus B."/>
            <person name="Baldrian P."/>
            <person name="Stursova M."/>
            <person name="Weitz H."/>
            <person name="Taylor A."/>
            <person name="Grigoriev I.V."/>
            <person name="Nagy L.G."/>
            <person name="Martin F."/>
            <person name="Kauserud H."/>
        </authorList>
    </citation>
    <scope>NUCLEOTIDE SEQUENCE</scope>
    <source>
        <strain evidence="3">9144</strain>
    </source>
</reference>
<dbReference type="CDD" id="cd18968">
    <property type="entry name" value="chromodomain"/>
    <property type="match status" value="1"/>
</dbReference>
<evidence type="ECO:0000313" key="3">
    <source>
        <dbReference type="EMBL" id="KAJ7219388.1"/>
    </source>
</evidence>
<keyword evidence="4" id="KW-1185">Reference proteome</keyword>
<dbReference type="InterPro" id="IPR016197">
    <property type="entry name" value="Chromo-like_dom_sf"/>
</dbReference>
<feature type="compositionally biased region" description="Acidic residues" evidence="1">
    <location>
        <begin position="173"/>
        <end position="183"/>
    </location>
</feature>
<dbReference type="Gene3D" id="2.40.50.40">
    <property type="match status" value="1"/>
</dbReference>
<name>A0AAD6VWC2_9AGAR</name>
<dbReference type="AlphaFoldDB" id="A0AAD6VWC2"/>
<dbReference type="Proteomes" id="UP001219525">
    <property type="component" value="Unassembled WGS sequence"/>
</dbReference>
<feature type="region of interest" description="Disordered" evidence="1">
    <location>
        <begin position="267"/>
        <end position="311"/>
    </location>
</feature>
<feature type="region of interest" description="Disordered" evidence="1">
    <location>
        <begin position="85"/>
        <end position="236"/>
    </location>
</feature>
<protein>
    <recommendedName>
        <fullName evidence="2">Chromo domain-containing protein</fullName>
    </recommendedName>
</protein>
<feature type="compositionally biased region" description="Low complexity" evidence="1">
    <location>
        <begin position="284"/>
        <end position="299"/>
    </location>
</feature>